<dbReference type="Proteomes" id="UP000805193">
    <property type="component" value="Unassembled WGS sequence"/>
</dbReference>
<gene>
    <name evidence="1" type="ORF">HPB47_010342</name>
</gene>
<evidence type="ECO:0000313" key="1">
    <source>
        <dbReference type="EMBL" id="KAG0444964.1"/>
    </source>
</evidence>
<keyword evidence="2" id="KW-1185">Reference proteome</keyword>
<comment type="caution">
    <text evidence="1">The sequence shown here is derived from an EMBL/GenBank/DDBJ whole genome shotgun (WGS) entry which is preliminary data.</text>
</comment>
<accession>A0AC60QZE2</accession>
<name>A0AC60QZE2_IXOPE</name>
<organism evidence="1 2">
    <name type="scientific">Ixodes persulcatus</name>
    <name type="common">Taiga tick</name>
    <dbReference type="NCBI Taxonomy" id="34615"/>
    <lineage>
        <taxon>Eukaryota</taxon>
        <taxon>Metazoa</taxon>
        <taxon>Ecdysozoa</taxon>
        <taxon>Arthropoda</taxon>
        <taxon>Chelicerata</taxon>
        <taxon>Arachnida</taxon>
        <taxon>Acari</taxon>
        <taxon>Parasitiformes</taxon>
        <taxon>Ixodida</taxon>
        <taxon>Ixodoidea</taxon>
        <taxon>Ixodidae</taxon>
        <taxon>Ixodinae</taxon>
        <taxon>Ixodes</taxon>
    </lineage>
</organism>
<sequence>MYGLPYHPVTRTQLQALERLNHEARRITTGLPRYTPLAALKSCSGINDLTELLETHLHTQEVRLRSTHAGRHTLAMLGHDVTNLPDLPQLSPPWEHIMLTDSTPLPQHMPPEQVERRLTFISASSYTDAACPQDGTDFATAWVETTTSTQGRLYHATTEPVHSTQAEMHAIIDYVRLANDSSNNTNTKTHFHLFTDSQAAHRACADVRHTIVAVEQLRLSVQRLRALGHDLTIHWVPGHSGIPGNEKAHRLARALLLSVQARARSEDTVCLPHEQVESRALPPDPAEEILRARHYRRAYLLATANPLLTPFPPSQLFSRRQLVTLHQIQTGTILTPYLLQRFRQHSSSHREKGNGAATTNLPGTCALCHKNADLEHLLWDCPLYLEPRTRTLATIQQSFRPTSLHAWACPDPSFPKVASIELWRSLLAYVQDPAAPPVGTRLQGGPMSPAPVP</sequence>
<evidence type="ECO:0000313" key="2">
    <source>
        <dbReference type="Proteomes" id="UP000805193"/>
    </source>
</evidence>
<protein>
    <submittedName>
        <fullName evidence="1">Uncharacterized protein</fullName>
    </submittedName>
</protein>
<proteinExistence type="predicted"/>
<reference evidence="1 2" key="1">
    <citation type="journal article" date="2020" name="Cell">
        <title>Large-Scale Comparative Analyses of Tick Genomes Elucidate Their Genetic Diversity and Vector Capacities.</title>
        <authorList>
            <consortium name="Tick Genome and Microbiome Consortium (TIGMIC)"/>
            <person name="Jia N."/>
            <person name="Wang J."/>
            <person name="Shi W."/>
            <person name="Du L."/>
            <person name="Sun Y."/>
            <person name="Zhan W."/>
            <person name="Jiang J.F."/>
            <person name="Wang Q."/>
            <person name="Zhang B."/>
            <person name="Ji P."/>
            <person name="Bell-Sakyi L."/>
            <person name="Cui X.M."/>
            <person name="Yuan T.T."/>
            <person name="Jiang B.G."/>
            <person name="Yang W.F."/>
            <person name="Lam T.T."/>
            <person name="Chang Q.C."/>
            <person name="Ding S.J."/>
            <person name="Wang X.J."/>
            <person name="Zhu J.G."/>
            <person name="Ruan X.D."/>
            <person name="Zhao L."/>
            <person name="Wei J.T."/>
            <person name="Ye R.Z."/>
            <person name="Que T.C."/>
            <person name="Du C.H."/>
            <person name="Zhou Y.H."/>
            <person name="Cheng J.X."/>
            <person name="Dai P.F."/>
            <person name="Guo W.B."/>
            <person name="Han X.H."/>
            <person name="Huang E.J."/>
            <person name="Li L.F."/>
            <person name="Wei W."/>
            <person name="Gao Y.C."/>
            <person name="Liu J.Z."/>
            <person name="Shao H.Z."/>
            <person name="Wang X."/>
            <person name="Wang C.C."/>
            <person name="Yang T.C."/>
            <person name="Huo Q.B."/>
            <person name="Li W."/>
            <person name="Chen H.Y."/>
            <person name="Chen S.E."/>
            <person name="Zhou L.G."/>
            <person name="Ni X.B."/>
            <person name="Tian J.H."/>
            <person name="Sheng Y."/>
            <person name="Liu T."/>
            <person name="Pan Y.S."/>
            <person name="Xia L.Y."/>
            <person name="Li J."/>
            <person name="Zhao F."/>
            <person name="Cao W.C."/>
        </authorList>
    </citation>
    <scope>NUCLEOTIDE SEQUENCE [LARGE SCALE GENOMIC DNA]</scope>
    <source>
        <strain evidence="1">Iper-2018</strain>
    </source>
</reference>
<dbReference type="EMBL" id="JABSTQ010001133">
    <property type="protein sequence ID" value="KAG0444964.1"/>
    <property type="molecule type" value="Genomic_DNA"/>
</dbReference>